<name>A0A0E9V7A8_ANGAN</name>
<protein>
    <submittedName>
        <fullName evidence="2">Uncharacterized protein</fullName>
    </submittedName>
</protein>
<keyword evidence="1" id="KW-0472">Membrane</keyword>
<keyword evidence="1" id="KW-1133">Transmembrane helix</keyword>
<dbReference type="AlphaFoldDB" id="A0A0E9V7A8"/>
<evidence type="ECO:0000256" key="1">
    <source>
        <dbReference type="SAM" id="Phobius"/>
    </source>
</evidence>
<sequence length="57" mass="6805">MSAITFHRKLCVKWVFNFKLFLFIYFIFCIGLQISSCLLWSAGWNKSSLVKLWLLNE</sequence>
<accession>A0A0E9V7A8</accession>
<evidence type="ECO:0000313" key="2">
    <source>
        <dbReference type="EMBL" id="JAH73881.1"/>
    </source>
</evidence>
<organism evidence="2">
    <name type="scientific">Anguilla anguilla</name>
    <name type="common">European freshwater eel</name>
    <name type="synonym">Muraena anguilla</name>
    <dbReference type="NCBI Taxonomy" id="7936"/>
    <lineage>
        <taxon>Eukaryota</taxon>
        <taxon>Metazoa</taxon>
        <taxon>Chordata</taxon>
        <taxon>Craniata</taxon>
        <taxon>Vertebrata</taxon>
        <taxon>Euteleostomi</taxon>
        <taxon>Actinopterygii</taxon>
        <taxon>Neopterygii</taxon>
        <taxon>Teleostei</taxon>
        <taxon>Anguilliformes</taxon>
        <taxon>Anguillidae</taxon>
        <taxon>Anguilla</taxon>
    </lineage>
</organism>
<reference evidence="2" key="1">
    <citation type="submission" date="2014-11" db="EMBL/GenBank/DDBJ databases">
        <authorList>
            <person name="Amaro Gonzalez C."/>
        </authorList>
    </citation>
    <scope>NUCLEOTIDE SEQUENCE</scope>
</reference>
<proteinExistence type="predicted"/>
<dbReference type="EMBL" id="GBXM01034696">
    <property type="protein sequence ID" value="JAH73881.1"/>
    <property type="molecule type" value="Transcribed_RNA"/>
</dbReference>
<keyword evidence="1" id="KW-0812">Transmembrane</keyword>
<feature type="transmembrane region" description="Helical" evidence="1">
    <location>
        <begin position="20"/>
        <end position="42"/>
    </location>
</feature>
<reference evidence="2" key="2">
    <citation type="journal article" date="2015" name="Fish Shellfish Immunol.">
        <title>Early steps in the European eel (Anguilla anguilla)-Vibrio vulnificus interaction in the gills: Role of the RtxA13 toxin.</title>
        <authorList>
            <person name="Callol A."/>
            <person name="Pajuelo D."/>
            <person name="Ebbesson L."/>
            <person name="Teles M."/>
            <person name="MacKenzie S."/>
            <person name="Amaro C."/>
        </authorList>
    </citation>
    <scope>NUCLEOTIDE SEQUENCE</scope>
</reference>